<name>W1NT50_AMBTC</name>
<protein>
    <submittedName>
        <fullName evidence="1">Uncharacterized protein</fullName>
    </submittedName>
</protein>
<evidence type="ECO:0000313" key="1">
    <source>
        <dbReference type="EMBL" id="ERM98140.1"/>
    </source>
</evidence>
<dbReference type="HOGENOM" id="CLU_2323579_0_0_1"/>
<dbReference type="AlphaFoldDB" id="W1NT50"/>
<sequence length="99" mass="11312">MKKNEASADWPIDCLHCPHDLWCHQLSILDVAPDFVRPMRTHVKIRPTISVKSRLPRLRFPGLFNPEKGFALAVEPFDLLKAGSSRLKRTTVYSHGYVS</sequence>
<organism evidence="1 2">
    <name type="scientific">Amborella trichopoda</name>
    <dbReference type="NCBI Taxonomy" id="13333"/>
    <lineage>
        <taxon>Eukaryota</taxon>
        <taxon>Viridiplantae</taxon>
        <taxon>Streptophyta</taxon>
        <taxon>Embryophyta</taxon>
        <taxon>Tracheophyta</taxon>
        <taxon>Spermatophyta</taxon>
        <taxon>Magnoliopsida</taxon>
        <taxon>Amborellales</taxon>
        <taxon>Amborellaceae</taxon>
        <taxon>Amborella</taxon>
    </lineage>
</organism>
<accession>W1NT50</accession>
<keyword evidence="2" id="KW-1185">Reference proteome</keyword>
<dbReference type="Proteomes" id="UP000017836">
    <property type="component" value="Unassembled WGS sequence"/>
</dbReference>
<dbReference type="Gramene" id="ERM98140">
    <property type="protein sequence ID" value="ERM98140"/>
    <property type="gene ID" value="AMTR_s00095p00073510"/>
</dbReference>
<evidence type="ECO:0000313" key="2">
    <source>
        <dbReference type="Proteomes" id="UP000017836"/>
    </source>
</evidence>
<reference evidence="2" key="1">
    <citation type="journal article" date="2013" name="Science">
        <title>The Amborella genome and the evolution of flowering plants.</title>
        <authorList>
            <consortium name="Amborella Genome Project"/>
        </authorList>
    </citation>
    <scope>NUCLEOTIDE SEQUENCE [LARGE SCALE GENOMIC DNA]</scope>
</reference>
<proteinExistence type="predicted"/>
<dbReference type="EMBL" id="KI395483">
    <property type="protein sequence ID" value="ERM98140.1"/>
    <property type="molecule type" value="Genomic_DNA"/>
</dbReference>
<gene>
    <name evidence="1" type="ORF">AMTR_s00095p00073510</name>
</gene>